<sequence length="509" mass="54810">MAASIGIHVGGTTACLALEKDGKIDVIANDLGDRTTPAVVAFSENEKVVGLAAKQGQFRNAANTISGATNLLGKSYSDLIVEAERKESQVTIAEQDSCPVYQVEWKNKEMTVSPEEVISMILLKLKETAEHQGGCTVKEVVLTLPVDATTDFEKSLRSAAEEAGFDVLRCISEHAAGALAYDLGQTSPKQTSHVLIFKLGGRSLSVSVLHIQGGVYQTLATQVHTNVNGNLITNQLVKVTAEDFKRQWKADLTENKRAVAKLRNACENCKHILSRLNSSHLSVDSLYDGIDFDNNISRAKFEAVANSTLQQCAGYAEEVVKTCQLDPKDICQVVLMGGSASIPKLQQLLKDRFPTANILNSIPPEEVAAIGAAKEASIILSCHDEGISLNEEDVNMPALSQDIIVKVCDESGTEQVFTVIQRGAYLPVKRHQTFRISSEAQSVSVLISASSPTDGAQPLGKVVLRNLEEADIENGHISTTFHFKRDGSLDVTCTADGSGKQETLMIEGS</sequence>
<dbReference type="GO" id="GO:0005829">
    <property type="term" value="C:cytosol"/>
    <property type="evidence" value="ECO:0007669"/>
    <property type="project" value="UniProtKB-SubCell"/>
</dbReference>
<dbReference type="GO" id="GO:0005524">
    <property type="term" value="F:ATP binding"/>
    <property type="evidence" value="ECO:0007669"/>
    <property type="project" value="UniProtKB-KW"/>
</dbReference>
<keyword evidence="3" id="KW-0963">Cytoplasm</keyword>
<evidence type="ECO:0000256" key="3">
    <source>
        <dbReference type="ARBA" id="ARBA00022490"/>
    </source>
</evidence>
<gene>
    <name evidence="8" type="ORF">HOLleu_05011</name>
</gene>
<dbReference type="CDD" id="cd10238">
    <property type="entry name" value="ASKHA_NBD_HSP70_HSPA14"/>
    <property type="match status" value="1"/>
</dbReference>
<organism evidence="8 9">
    <name type="scientific">Holothuria leucospilota</name>
    <name type="common">Black long sea cucumber</name>
    <name type="synonym">Mertensiothuria leucospilota</name>
    <dbReference type="NCBI Taxonomy" id="206669"/>
    <lineage>
        <taxon>Eukaryota</taxon>
        <taxon>Metazoa</taxon>
        <taxon>Echinodermata</taxon>
        <taxon>Eleutherozoa</taxon>
        <taxon>Echinozoa</taxon>
        <taxon>Holothuroidea</taxon>
        <taxon>Aspidochirotacea</taxon>
        <taxon>Aspidochirotida</taxon>
        <taxon>Holothuriidae</taxon>
        <taxon>Holothuria</taxon>
    </lineage>
</organism>
<dbReference type="InterPro" id="IPR043129">
    <property type="entry name" value="ATPase_NBD"/>
</dbReference>
<dbReference type="EMBL" id="JAIZAY010000002">
    <property type="protein sequence ID" value="KAJ8046363.1"/>
    <property type="molecule type" value="Genomic_DNA"/>
</dbReference>
<dbReference type="InterPro" id="IPR042049">
    <property type="entry name" value="HSPA14_NBD"/>
</dbReference>
<keyword evidence="8" id="KW-0346">Stress response</keyword>
<dbReference type="FunFam" id="3.90.640.10:FF:000010">
    <property type="entry name" value="heat shock 70 kDa protein 14"/>
    <property type="match status" value="1"/>
</dbReference>
<comment type="caution">
    <text evidence="8">The sequence shown here is derived from an EMBL/GenBank/DDBJ whole genome shotgun (WGS) entry which is preliminary data.</text>
</comment>
<protein>
    <submittedName>
        <fullName evidence="8">Heat shock 70 kDa protein 14</fullName>
    </submittedName>
</protein>
<dbReference type="InterPro" id="IPR029047">
    <property type="entry name" value="HSP70_peptide-bd_sf"/>
</dbReference>
<dbReference type="OrthoDB" id="29851at2759"/>
<evidence type="ECO:0000256" key="5">
    <source>
        <dbReference type="ARBA" id="ARBA00022840"/>
    </source>
</evidence>
<dbReference type="AlphaFoldDB" id="A0A9Q1HIR7"/>
<evidence type="ECO:0000256" key="7">
    <source>
        <dbReference type="RuleBase" id="RU003322"/>
    </source>
</evidence>
<evidence type="ECO:0000313" key="8">
    <source>
        <dbReference type="EMBL" id="KAJ8046363.1"/>
    </source>
</evidence>
<evidence type="ECO:0000256" key="6">
    <source>
        <dbReference type="ARBA" id="ARBA00023186"/>
    </source>
</evidence>
<dbReference type="SUPFAM" id="SSF53067">
    <property type="entry name" value="Actin-like ATPase domain"/>
    <property type="match status" value="2"/>
</dbReference>
<keyword evidence="4 7" id="KW-0547">Nucleotide-binding</keyword>
<name>A0A9Q1HIR7_HOLLE</name>
<dbReference type="Gene3D" id="2.60.34.10">
    <property type="entry name" value="Substrate Binding Domain Of DNAk, Chain A, domain 1"/>
    <property type="match status" value="1"/>
</dbReference>
<keyword evidence="9" id="KW-1185">Reference proteome</keyword>
<proteinExistence type="inferred from homology"/>
<dbReference type="GO" id="GO:0140662">
    <property type="term" value="F:ATP-dependent protein folding chaperone"/>
    <property type="evidence" value="ECO:0007669"/>
    <property type="project" value="InterPro"/>
</dbReference>
<dbReference type="Proteomes" id="UP001152320">
    <property type="component" value="Chromosome 2"/>
</dbReference>
<dbReference type="Pfam" id="PF00012">
    <property type="entry name" value="HSP70"/>
    <property type="match status" value="1"/>
</dbReference>
<dbReference type="SUPFAM" id="SSF100920">
    <property type="entry name" value="Heat shock protein 70kD (HSP70), peptide-binding domain"/>
    <property type="match status" value="1"/>
</dbReference>
<evidence type="ECO:0000256" key="4">
    <source>
        <dbReference type="ARBA" id="ARBA00022741"/>
    </source>
</evidence>
<dbReference type="Gene3D" id="3.30.30.30">
    <property type="match status" value="1"/>
</dbReference>
<dbReference type="InterPro" id="IPR013126">
    <property type="entry name" value="Hsp_70_fam"/>
</dbReference>
<keyword evidence="5 7" id="KW-0067">ATP-binding</keyword>
<dbReference type="PRINTS" id="PR00301">
    <property type="entry name" value="HEATSHOCK70"/>
</dbReference>
<evidence type="ECO:0000313" key="9">
    <source>
        <dbReference type="Proteomes" id="UP001152320"/>
    </source>
</evidence>
<comment type="subcellular location">
    <subcellularLocation>
        <location evidence="1">Cytoplasm</location>
        <location evidence="1">Cytosol</location>
    </subcellularLocation>
</comment>
<reference evidence="8" key="1">
    <citation type="submission" date="2021-10" db="EMBL/GenBank/DDBJ databases">
        <title>Tropical sea cucumber genome reveals ecological adaptation and Cuvierian tubules defense mechanism.</title>
        <authorList>
            <person name="Chen T."/>
        </authorList>
    </citation>
    <scope>NUCLEOTIDE SEQUENCE</scope>
    <source>
        <strain evidence="8">Nanhai2018</strain>
        <tissue evidence="8">Muscle</tissue>
    </source>
</reference>
<dbReference type="Gene3D" id="3.90.640.10">
    <property type="entry name" value="Actin, Chain A, domain 4"/>
    <property type="match status" value="1"/>
</dbReference>
<accession>A0A9Q1HIR7</accession>
<comment type="similarity">
    <text evidence="2 7">Belongs to the heat shock protein 70 family.</text>
</comment>
<dbReference type="PANTHER" id="PTHR19375">
    <property type="entry name" value="HEAT SHOCK PROTEIN 70KDA"/>
    <property type="match status" value="1"/>
</dbReference>
<evidence type="ECO:0000256" key="1">
    <source>
        <dbReference type="ARBA" id="ARBA00004514"/>
    </source>
</evidence>
<evidence type="ECO:0000256" key="2">
    <source>
        <dbReference type="ARBA" id="ARBA00007381"/>
    </source>
</evidence>
<keyword evidence="6" id="KW-0143">Chaperone</keyword>
<dbReference type="Gene3D" id="3.30.420.40">
    <property type="match status" value="2"/>
</dbReference>